<dbReference type="GO" id="GO:0022625">
    <property type="term" value="C:cytosolic large ribosomal subunit"/>
    <property type="evidence" value="ECO:0007669"/>
    <property type="project" value="TreeGrafter"/>
</dbReference>
<reference evidence="9 10" key="1">
    <citation type="journal article" date="2016" name="Nat. Commun.">
        <title>Thousands of microbial genomes shed light on interconnected biogeochemical processes in an aquifer system.</title>
        <authorList>
            <person name="Anantharaman K."/>
            <person name="Brown C.T."/>
            <person name="Hug L.A."/>
            <person name="Sharon I."/>
            <person name="Castelle C.J."/>
            <person name="Probst A.J."/>
            <person name="Thomas B.C."/>
            <person name="Singh A."/>
            <person name="Wilkins M.J."/>
            <person name="Karaoz U."/>
            <person name="Brodie E.L."/>
            <person name="Williams K.H."/>
            <person name="Hubbard S.S."/>
            <person name="Banfield J.F."/>
        </authorList>
    </citation>
    <scope>NUCLEOTIDE SEQUENCE [LARGE SCALE GENOMIC DNA]</scope>
</reference>
<dbReference type="GO" id="GO:0019843">
    <property type="term" value="F:rRNA binding"/>
    <property type="evidence" value="ECO:0007669"/>
    <property type="project" value="UniProtKB-UniRule"/>
</dbReference>
<dbReference type="HAMAP" id="MF_01325_B">
    <property type="entry name" value="Ribosomal_uL3_B"/>
    <property type="match status" value="1"/>
</dbReference>
<comment type="caution">
    <text evidence="9">The sequence shown here is derived from an EMBL/GenBank/DDBJ whole genome shotgun (WGS) entry which is preliminary data.</text>
</comment>
<dbReference type="InterPro" id="IPR009000">
    <property type="entry name" value="Transl_B-barrel_sf"/>
</dbReference>
<dbReference type="NCBIfam" id="TIGR03625">
    <property type="entry name" value="L3_bact"/>
    <property type="match status" value="1"/>
</dbReference>
<evidence type="ECO:0000256" key="2">
    <source>
        <dbReference type="ARBA" id="ARBA00022730"/>
    </source>
</evidence>
<dbReference type="AlphaFoldDB" id="A0A1G2FVY7"/>
<evidence type="ECO:0000256" key="3">
    <source>
        <dbReference type="ARBA" id="ARBA00022884"/>
    </source>
</evidence>
<dbReference type="GO" id="GO:0003735">
    <property type="term" value="F:structural constituent of ribosome"/>
    <property type="evidence" value="ECO:0007669"/>
    <property type="project" value="UniProtKB-UniRule"/>
</dbReference>
<comment type="similarity">
    <text evidence="1 7">Belongs to the universal ribosomal protein uL3 family.</text>
</comment>
<dbReference type="Proteomes" id="UP000177126">
    <property type="component" value="Unassembled WGS sequence"/>
</dbReference>
<name>A0A1G2FVY7_9BACT</name>
<dbReference type="GO" id="GO:0006412">
    <property type="term" value="P:translation"/>
    <property type="evidence" value="ECO:0007669"/>
    <property type="project" value="UniProtKB-UniRule"/>
</dbReference>
<dbReference type="EMBL" id="MHNF01000002">
    <property type="protein sequence ID" value="OGZ42234.1"/>
    <property type="molecule type" value="Genomic_DNA"/>
</dbReference>
<keyword evidence="4 7" id="KW-0689">Ribosomal protein</keyword>
<protein>
    <recommendedName>
        <fullName evidence="6 7">Large ribosomal subunit protein uL3</fullName>
    </recommendedName>
</protein>
<dbReference type="Pfam" id="PF00297">
    <property type="entry name" value="Ribosomal_L3"/>
    <property type="match status" value="1"/>
</dbReference>
<dbReference type="SUPFAM" id="SSF50447">
    <property type="entry name" value="Translation proteins"/>
    <property type="match status" value="1"/>
</dbReference>
<dbReference type="Gene3D" id="2.40.30.10">
    <property type="entry name" value="Translation factors"/>
    <property type="match status" value="1"/>
</dbReference>
<dbReference type="PANTHER" id="PTHR11229">
    <property type="entry name" value="50S RIBOSOMAL PROTEIN L3"/>
    <property type="match status" value="1"/>
</dbReference>
<dbReference type="FunFam" id="2.40.30.10:FF:000004">
    <property type="entry name" value="50S ribosomal protein L3"/>
    <property type="match status" value="1"/>
</dbReference>
<comment type="function">
    <text evidence="7">One of the primary rRNA binding proteins, it binds directly near the 3'-end of the 23S rRNA, where it nucleates assembly of the 50S subunit.</text>
</comment>
<evidence type="ECO:0000256" key="4">
    <source>
        <dbReference type="ARBA" id="ARBA00022980"/>
    </source>
</evidence>
<dbReference type="InterPro" id="IPR000597">
    <property type="entry name" value="Ribosomal_uL3"/>
</dbReference>
<keyword evidence="3 7" id="KW-0694">RNA-binding</keyword>
<dbReference type="FunFam" id="3.30.160.810:FF:000001">
    <property type="entry name" value="50S ribosomal protein L3"/>
    <property type="match status" value="1"/>
</dbReference>
<keyword evidence="5 7" id="KW-0687">Ribonucleoprotein</keyword>
<comment type="subunit">
    <text evidence="7">Part of the 50S ribosomal subunit. Forms a cluster with proteins L14 and L19.</text>
</comment>
<organism evidence="9 10">
    <name type="scientific">Candidatus Portnoybacteria bacterium RIFCSPLOWO2_02_FULL_39_11</name>
    <dbReference type="NCBI Taxonomy" id="1802001"/>
    <lineage>
        <taxon>Bacteria</taxon>
        <taxon>Candidatus Portnoyibacteriota</taxon>
    </lineage>
</organism>
<evidence type="ECO:0000256" key="7">
    <source>
        <dbReference type="HAMAP-Rule" id="MF_01325"/>
    </source>
</evidence>
<evidence type="ECO:0000256" key="6">
    <source>
        <dbReference type="ARBA" id="ARBA00035243"/>
    </source>
</evidence>
<sequence length="209" mass="22553">MKFILGKKIEMSQVFDKDGLVIPVTLVQAGPCFVTQKKTADKDGYNAVQIGFGEMKEKKVNKAKKGHLKKCQMTNDKCQNLKFLREYRVANSELELGSEIKADIFQEGDLVKVAGISKGKGFAGVVKRHHFGGGPATHGQKHSLRAPGSIGATFPERVPKGRRMGGRMGGERSTVRGLKIVKVDAANNILAILGAVPGIRGGLLEIVSE</sequence>
<keyword evidence="2 7" id="KW-0699">rRNA-binding</keyword>
<evidence type="ECO:0000313" key="9">
    <source>
        <dbReference type="EMBL" id="OGZ42234.1"/>
    </source>
</evidence>
<dbReference type="InterPro" id="IPR019927">
    <property type="entry name" value="Ribosomal_uL3_bac/org-type"/>
</dbReference>
<accession>A0A1G2FVY7</accession>
<dbReference type="PANTHER" id="PTHR11229:SF16">
    <property type="entry name" value="LARGE RIBOSOMAL SUBUNIT PROTEIN UL3C"/>
    <property type="match status" value="1"/>
</dbReference>
<gene>
    <name evidence="7" type="primary">rplC</name>
    <name evidence="9" type="ORF">A3B04_02775</name>
</gene>
<dbReference type="Gene3D" id="3.30.160.810">
    <property type="match status" value="1"/>
</dbReference>
<evidence type="ECO:0000256" key="1">
    <source>
        <dbReference type="ARBA" id="ARBA00006540"/>
    </source>
</evidence>
<evidence type="ECO:0000256" key="5">
    <source>
        <dbReference type="ARBA" id="ARBA00023274"/>
    </source>
</evidence>
<proteinExistence type="inferred from homology"/>
<feature type="region of interest" description="Disordered" evidence="8">
    <location>
        <begin position="134"/>
        <end position="170"/>
    </location>
</feature>
<evidence type="ECO:0000313" key="10">
    <source>
        <dbReference type="Proteomes" id="UP000177126"/>
    </source>
</evidence>
<evidence type="ECO:0000256" key="8">
    <source>
        <dbReference type="SAM" id="MobiDB-lite"/>
    </source>
</evidence>